<dbReference type="Gene3D" id="2.130.10.30">
    <property type="entry name" value="Regulator of chromosome condensation 1/beta-lactamase-inhibitor protein II"/>
    <property type="match status" value="1"/>
</dbReference>
<reference evidence="7 8" key="1">
    <citation type="submission" date="2019-01" db="EMBL/GenBank/DDBJ databases">
        <title>Draft Genome and Complete Hox-Cluster Characterization of the Sterlet Sturgeon (Acipenser ruthenus).</title>
        <authorList>
            <person name="Wei Q."/>
        </authorList>
    </citation>
    <scope>NUCLEOTIDE SEQUENCE [LARGE SCALE GENOMIC DNA]</scope>
    <source>
        <strain evidence="7">WHYD16114868_AA</strain>
        <tissue evidence="7">Blood</tissue>
    </source>
</reference>
<feature type="region of interest" description="Disordered" evidence="4">
    <location>
        <begin position="269"/>
        <end position="356"/>
    </location>
</feature>
<feature type="repeat" description="RCC1" evidence="3">
    <location>
        <begin position="67"/>
        <end position="115"/>
    </location>
</feature>
<evidence type="ECO:0000256" key="5">
    <source>
        <dbReference type="SAM" id="SignalP"/>
    </source>
</evidence>
<dbReference type="InterPro" id="IPR009091">
    <property type="entry name" value="RCC1/BLIP-II"/>
</dbReference>
<dbReference type="Gene3D" id="1.20.1050.80">
    <property type="entry name" value="VPS9 domain"/>
    <property type="match status" value="1"/>
</dbReference>
<accession>A0A444UCD4</accession>
<feature type="compositionally biased region" description="Basic and acidic residues" evidence="4">
    <location>
        <begin position="325"/>
        <end position="338"/>
    </location>
</feature>
<dbReference type="GO" id="GO:0030425">
    <property type="term" value="C:dendrite"/>
    <property type="evidence" value="ECO:0007669"/>
    <property type="project" value="TreeGrafter"/>
</dbReference>
<dbReference type="GO" id="GO:0005737">
    <property type="term" value="C:cytoplasm"/>
    <property type="evidence" value="ECO:0007669"/>
    <property type="project" value="TreeGrafter"/>
</dbReference>
<feature type="compositionally biased region" description="Polar residues" evidence="4">
    <location>
        <begin position="374"/>
        <end position="383"/>
    </location>
</feature>
<dbReference type="Pfam" id="PF25383">
    <property type="entry name" value="PH_alsin"/>
    <property type="match status" value="1"/>
</dbReference>
<evidence type="ECO:0000256" key="3">
    <source>
        <dbReference type="PROSITE-ProRule" id="PRU00235"/>
    </source>
</evidence>
<dbReference type="Pfam" id="PF02204">
    <property type="entry name" value="VPS9"/>
    <property type="match status" value="1"/>
</dbReference>
<dbReference type="GO" id="GO:0016197">
    <property type="term" value="P:endosomal transport"/>
    <property type="evidence" value="ECO:0007669"/>
    <property type="project" value="TreeGrafter"/>
</dbReference>
<dbReference type="InterPro" id="IPR035899">
    <property type="entry name" value="DBL_dom_sf"/>
</dbReference>
<dbReference type="GO" id="GO:0005813">
    <property type="term" value="C:centrosome"/>
    <property type="evidence" value="ECO:0007669"/>
    <property type="project" value="TreeGrafter"/>
</dbReference>
<dbReference type="InterPro" id="IPR011993">
    <property type="entry name" value="PH-like_dom_sf"/>
</dbReference>
<evidence type="ECO:0000256" key="4">
    <source>
        <dbReference type="SAM" id="MobiDB-lite"/>
    </source>
</evidence>
<dbReference type="PROSITE" id="PS51205">
    <property type="entry name" value="VPS9"/>
    <property type="match status" value="1"/>
</dbReference>
<keyword evidence="2" id="KW-0677">Repeat</keyword>
<feature type="compositionally biased region" description="Polar residues" evidence="4">
    <location>
        <begin position="288"/>
        <end position="298"/>
    </location>
</feature>
<dbReference type="PROSITE" id="PS00626">
    <property type="entry name" value="RCC1_2"/>
    <property type="match status" value="2"/>
</dbReference>
<dbReference type="GO" id="GO:0031267">
    <property type="term" value="F:small GTPase binding"/>
    <property type="evidence" value="ECO:0007669"/>
    <property type="project" value="TreeGrafter"/>
</dbReference>
<dbReference type="SUPFAM" id="SSF109993">
    <property type="entry name" value="VPS9 domain"/>
    <property type="match status" value="1"/>
</dbReference>
<dbReference type="Pfam" id="PF02493">
    <property type="entry name" value="MORN"/>
    <property type="match status" value="6"/>
</dbReference>
<dbReference type="GO" id="GO:0005085">
    <property type="term" value="F:guanyl-nucleotide exchange factor activity"/>
    <property type="evidence" value="ECO:0007669"/>
    <property type="project" value="UniProtKB-KW"/>
</dbReference>
<dbReference type="Gene3D" id="2.30.29.30">
    <property type="entry name" value="Pleckstrin-homology domain (PH domain)/Phosphotyrosine-binding domain (PTB)"/>
    <property type="match status" value="1"/>
</dbReference>
<feature type="chain" id="PRO_5019367186" evidence="5">
    <location>
        <begin position="17"/>
        <end position="1533"/>
    </location>
</feature>
<keyword evidence="8" id="KW-1185">Reference proteome</keyword>
<keyword evidence="1" id="KW-0344">Guanine-nucleotide releasing factor</keyword>
<evidence type="ECO:0000256" key="2">
    <source>
        <dbReference type="ARBA" id="ARBA00022737"/>
    </source>
</evidence>
<dbReference type="SUPFAM" id="SSF50729">
    <property type="entry name" value="PH domain-like"/>
    <property type="match status" value="1"/>
</dbReference>
<dbReference type="Gene3D" id="1.20.900.10">
    <property type="entry name" value="Dbl homology (DH) domain"/>
    <property type="match status" value="1"/>
</dbReference>
<feature type="signal peptide" evidence="5">
    <location>
        <begin position="1"/>
        <end position="16"/>
    </location>
</feature>
<feature type="region of interest" description="Disordered" evidence="4">
    <location>
        <begin position="374"/>
        <end position="403"/>
    </location>
</feature>
<proteinExistence type="predicted"/>
<dbReference type="InterPro" id="IPR057248">
    <property type="entry name" value="Alsin-like_PH"/>
</dbReference>
<dbReference type="PANTHER" id="PTHR46089">
    <property type="entry name" value="ALSIN HOMOLOG"/>
    <property type="match status" value="1"/>
</dbReference>
<dbReference type="PANTHER" id="PTHR46089:SF3">
    <property type="entry name" value="ALSIN"/>
    <property type="match status" value="1"/>
</dbReference>
<evidence type="ECO:0000256" key="1">
    <source>
        <dbReference type="ARBA" id="ARBA00022658"/>
    </source>
</evidence>
<dbReference type="InterPro" id="IPR000408">
    <property type="entry name" value="Reg_chr_condens"/>
</dbReference>
<evidence type="ECO:0000313" key="7">
    <source>
        <dbReference type="EMBL" id="RXM32840.1"/>
    </source>
</evidence>
<evidence type="ECO:0000259" key="6">
    <source>
        <dbReference type="PROSITE" id="PS51205"/>
    </source>
</evidence>
<dbReference type="InterPro" id="IPR003123">
    <property type="entry name" value="VPS9"/>
</dbReference>
<dbReference type="SUPFAM" id="SSF50985">
    <property type="entry name" value="RCC1/BLIP-II"/>
    <property type="match status" value="1"/>
</dbReference>
<dbReference type="Pfam" id="PF25582">
    <property type="entry name" value="DH_Alsin"/>
    <property type="match status" value="1"/>
</dbReference>
<sequence length="1533" mass="170989">MFVCIFRILFCLLSSGEEDGPGERGLLHTWKGYSCSVTPQRVLGLGSKTVLQAALGTRHGVLLTEGGEVYSFGELPWRQGSANPAPVPILEQALIGQRVVAVAAGSFHSGAISEDGTAYMWGENSSGQCGVASKNLVPDPIAISIADPETSPPQQIRIKQLACGEQHTIALSVHSEVWAWGSGCQLGLVTSVFPVSKPQKVEHLAGRRVLQIACGAFHSLALVQRLPPQEAKLTPDKCNHCNQLLITMTDKEDHVVISDSHYCPLGVELTDSEQRQGSPLQKLRRSPSEPSLGSTVTEPSGKDSPTVVHRDEKDPGPTELAPEEMSEHSDRWDLKESDPEANGAGANQRVKNSPYPDEQVVKEYLKRLSDHSLAEQTTKNAQGPQAPDEPVDDDPVPPPTTVSSALNSLVVSCASTMGEKVVSTYEALSLKKVMSYYYPPPGVCPVPAEGLKETREGQVRLEESMQGKKSSSLGDIREEEAEGVIRRLSLPGLLSQDVRGYTCVGHRCWTGAHPLISRWRLLPAHTVLQRQAGYTGGKQSTDKRGVHPATCTAAFLHECEHPYRKDIDFPVLQLDYVSSVFSGGQSCLVLADKNVMGYISSLHELASAERKFYCRLSSIKSQILRPLLGLENLCTALGTASSLLLQTMASRFSKLCYLTGQHVASLNLFLHSTKEVKGLGMLEHSVIFVDIYKEQVHNIGTLAGKSLQTTAWYWKTVGDFLVMGGFQALVKPSLDFFGKSPELLQRLAETNDESVPLSDLLLTLFDLPVRHLHEYGRVLLKLATCFEVSTADYQKLQDGSSKYEALAIHLKRKRKEAEYTYHFWKRFPGKMTDSLRKPSRRLICESSNKALTLQSAGRFSVNWFILFNDALVHAQFSTHHIFPLSTLWVEPISEETSGVYGLKITSPEEQFSLLASSPVEKAKWLRAINQAVDQDLNGCPDLPMPGSGSVQRPEPPISRTAKYTFYKDSRLKEATYEGRWLAGKPNGNMDSPPYSQSITNVYRVVHVIISIYSYFRGVLKWQDGRMYTGTFKNGLEDGFGEYIVPNKALDKEDHYQGHWKEGKMHGYGTYKYSTGEVYEGSFQDNMRHGHGILRSGKLTSSSPSMFIGQWVQDKKTGYGVFDDITRGEKYMGMWQDDLRHGNGVIVTQFGLYYEGAFSSNKMIGTLTMPNGDYFEGTFSGEWGTGLKVSGTYFKPNLYDTDKEKTETLKLGVLAMAPDEKWRTVFDECWSQLGCESPGQGENWRAWENIAVALTTSRRQHKDSPEIMSRSHNKTLESLEVIPQHVGPVTLEKYENIRKYLIKACDTPLHPLGKLVETLVAVYRMTYVGVGANRRLLEQAVNEIHRLVSSSGLLLPVLLPRLYPPLFTLYALENEREEDVYWECVLRLNKQPDLTLLNFLGVQQKFWPVCISNLGENKKVLPSTKDICFASAVESLQQISTTFTPTDKLHVIQQTFEEITQEVLSVLKKDFLWSMDDLFPVFLYVVLRARIRNLGSEVHLIEDLMDPSVQNGEQGIMFTTLKASYYQIQHEKIT</sequence>
<dbReference type="Gene3D" id="2.20.110.10">
    <property type="entry name" value="Histone H3 K4-specific methyltransferase SET7/9 N-terminal domain"/>
    <property type="match status" value="2"/>
</dbReference>
<dbReference type="InterPro" id="IPR037191">
    <property type="entry name" value="VPS9_dom_sf"/>
</dbReference>
<protein>
    <submittedName>
        <fullName evidence="7">Alsin</fullName>
    </submittedName>
</protein>
<evidence type="ECO:0000313" key="8">
    <source>
        <dbReference type="Proteomes" id="UP000289886"/>
    </source>
</evidence>
<dbReference type="InterPro" id="IPR003409">
    <property type="entry name" value="MORN"/>
</dbReference>
<feature type="domain" description="VPS9" evidence="6">
    <location>
        <begin position="1389"/>
        <end position="1533"/>
    </location>
</feature>
<dbReference type="SMART" id="SM00698">
    <property type="entry name" value="MORN"/>
    <property type="match status" value="5"/>
</dbReference>
<dbReference type="InterPro" id="IPR051984">
    <property type="entry name" value="Alsin"/>
</dbReference>
<keyword evidence="5" id="KW-0732">Signal</keyword>
<comment type="caution">
    <text evidence="7">The sequence shown here is derived from an EMBL/GenBank/DDBJ whole genome shotgun (WGS) entry which is preliminary data.</text>
</comment>
<dbReference type="CDD" id="cd13269">
    <property type="entry name" value="PH_alsin"/>
    <property type="match status" value="1"/>
</dbReference>
<dbReference type="EMBL" id="SCEB01214839">
    <property type="protein sequence ID" value="RXM32840.1"/>
    <property type="molecule type" value="Genomic_DNA"/>
</dbReference>
<dbReference type="Pfam" id="PF00415">
    <property type="entry name" value="RCC1"/>
    <property type="match status" value="2"/>
</dbReference>
<dbReference type="SUPFAM" id="SSF82185">
    <property type="entry name" value="Histone H3 K4-specific methyltransferase SET7/9 N-terminal domain"/>
    <property type="match status" value="2"/>
</dbReference>
<feature type="repeat" description="RCC1" evidence="3">
    <location>
        <begin position="175"/>
        <end position="225"/>
    </location>
</feature>
<dbReference type="PROSITE" id="PS50012">
    <property type="entry name" value="RCC1_3"/>
    <property type="match status" value="3"/>
</dbReference>
<dbReference type="Proteomes" id="UP000289886">
    <property type="component" value="Unassembled WGS sequence"/>
</dbReference>
<feature type="repeat" description="RCC1" evidence="3">
    <location>
        <begin position="116"/>
        <end position="174"/>
    </location>
</feature>
<name>A0A444UCD4_ACIRT</name>
<organism evidence="7 8">
    <name type="scientific">Acipenser ruthenus</name>
    <name type="common">Sterlet sturgeon</name>
    <dbReference type="NCBI Taxonomy" id="7906"/>
    <lineage>
        <taxon>Eukaryota</taxon>
        <taxon>Metazoa</taxon>
        <taxon>Chordata</taxon>
        <taxon>Craniata</taxon>
        <taxon>Vertebrata</taxon>
        <taxon>Euteleostomi</taxon>
        <taxon>Actinopterygii</taxon>
        <taxon>Chondrostei</taxon>
        <taxon>Acipenseriformes</taxon>
        <taxon>Acipenseridae</taxon>
        <taxon>Acipenser</taxon>
    </lineage>
</organism>
<gene>
    <name evidence="7" type="ORF">EOD39_1416</name>
</gene>